<proteinExistence type="predicted"/>
<keyword evidence="3" id="KW-1185">Reference proteome</keyword>
<dbReference type="PANTHER" id="PTHR11895">
    <property type="entry name" value="TRANSAMIDASE"/>
    <property type="match status" value="1"/>
</dbReference>
<accession>A0ABX0VU87</accession>
<dbReference type="Gene3D" id="3.90.1300.10">
    <property type="entry name" value="Amidase signature (AS) domain"/>
    <property type="match status" value="1"/>
</dbReference>
<organism evidence="2 3">
    <name type="scientific">Marivivens donghaensis</name>
    <dbReference type="NCBI Taxonomy" id="1699413"/>
    <lineage>
        <taxon>Bacteria</taxon>
        <taxon>Pseudomonadati</taxon>
        <taxon>Pseudomonadota</taxon>
        <taxon>Alphaproteobacteria</taxon>
        <taxon>Rhodobacterales</taxon>
        <taxon>Paracoccaceae</taxon>
        <taxon>Marivivens group</taxon>
        <taxon>Marivivens</taxon>
    </lineage>
</organism>
<dbReference type="InterPro" id="IPR020556">
    <property type="entry name" value="Amidase_CS"/>
</dbReference>
<dbReference type="PANTHER" id="PTHR11895:SF176">
    <property type="entry name" value="AMIDASE AMID-RELATED"/>
    <property type="match status" value="1"/>
</dbReference>
<dbReference type="EMBL" id="JAATOP010000002">
    <property type="protein sequence ID" value="NIY71609.1"/>
    <property type="molecule type" value="Genomic_DNA"/>
</dbReference>
<dbReference type="PROSITE" id="PS00571">
    <property type="entry name" value="AMIDASES"/>
    <property type="match status" value="1"/>
</dbReference>
<gene>
    <name evidence="2" type="ORF">HCZ30_04075</name>
</gene>
<dbReference type="InterPro" id="IPR023631">
    <property type="entry name" value="Amidase_dom"/>
</dbReference>
<dbReference type="SUPFAM" id="SSF75304">
    <property type="entry name" value="Amidase signature (AS) enzymes"/>
    <property type="match status" value="1"/>
</dbReference>
<comment type="caution">
    <text evidence="2">The sequence shown here is derived from an EMBL/GenBank/DDBJ whole genome shotgun (WGS) entry which is preliminary data.</text>
</comment>
<reference evidence="2 3" key="1">
    <citation type="submission" date="2020-03" db="EMBL/GenBank/DDBJ databases">
        <title>Bacterial isolates of synthetic phycosphere.</title>
        <authorList>
            <person name="Fu H."/>
            <person name="Moran M.A."/>
        </authorList>
    </citation>
    <scope>NUCLEOTIDE SEQUENCE [LARGE SCALE GENOMIC DNA]</scope>
    <source>
        <strain evidence="2 3">HF1</strain>
    </source>
</reference>
<feature type="domain" description="Amidase" evidence="1">
    <location>
        <begin position="40"/>
        <end position="433"/>
    </location>
</feature>
<dbReference type="InterPro" id="IPR036928">
    <property type="entry name" value="AS_sf"/>
</dbReference>
<dbReference type="InterPro" id="IPR000120">
    <property type="entry name" value="Amidase"/>
</dbReference>
<evidence type="ECO:0000259" key="1">
    <source>
        <dbReference type="Pfam" id="PF01425"/>
    </source>
</evidence>
<protein>
    <submittedName>
        <fullName evidence="2">Amidase</fullName>
    </submittedName>
</protein>
<name>A0ABX0VU87_9RHOB</name>
<evidence type="ECO:0000313" key="2">
    <source>
        <dbReference type="EMBL" id="NIY71609.1"/>
    </source>
</evidence>
<dbReference type="Proteomes" id="UP000709466">
    <property type="component" value="Unassembled WGS sequence"/>
</dbReference>
<evidence type="ECO:0000313" key="3">
    <source>
        <dbReference type="Proteomes" id="UP000709466"/>
    </source>
</evidence>
<dbReference type="Pfam" id="PF01425">
    <property type="entry name" value="Amidase"/>
    <property type="match status" value="1"/>
</dbReference>
<sequence>MRHRLASFAPNKETCMDNLRKLPATELGRLIGAGEVDPVELTQAYLDAIAASEFGTRIYARLAPERALSEAKAAAKRAKVGQRLSALDGVPVSWKDLFDTAGTATEAGTLYMEGRVPDEDAAVLKRATALGLVCLGKTHMTEIAFSGLGLNPKTETPPCVNDHDAVAGGSSSGAATSVAFGLAAAAVGSDTGGSVRTPSVWNDLVGLKTTHGLLSLDGVVPLCKTFDTVGPLCRTVEDTAAMLHALGGPQADLGGADLRGARFAVLDTIVMDDLEASVAGAFDAAVKALEAAGATVERISFPRLTEAYDMAGILYTSDAYSYWGKTIEAAPEKMFHQILKRIRPGGDFLAADYIAAWERLGEIRNAYHAAMAGYDAVIMPTVPMLPPNAKRLEDDSDYFVAENLRALRNTRVANLMGGCALTIPTGAPSTGIMLNLPPMQEGKLLRVGAAVEKALG</sequence>